<accession>A0A559J3C9</accession>
<comment type="caution">
    <text evidence="1">The sequence shown here is derived from an EMBL/GenBank/DDBJ whole genome shotgun (WGS) entry which is preliminary data.</text>
</comment>
<evidence type="ECO:0000313" key="2">
    <source>
        <dbReference type="Proteomes" id="UP000318102"/>
    </source>
</evidence>
<name>A0A559J3C9_9BACL</name>
<protein>
    <submittedName>
        <fullName evidence="1">Uncharacterized protein</fullName>
    </submittedName>
</protein>
<organism evidence="1 2">
    <name type="scientific">Paenibacillus agilis</name>
    <dbReference type="NCBI Taxonomy" id="3020863"/>
    <lineage>
        <taxon>Bacteria</taxon>
        <taxon>Bacillati</taxon>
        <taxon>Bacillota</taxon>
        <taxon>Bacilli</taxon>
        <taxon>Bacillales</taxon>
        <taxon>Paenibacillaceae</taxon>
        <taxon>Paenibacillus</taxon>
    </lineage>
</organism>
<gene>
    <name evidence="1" type="ORF">FPZ44_15860</name>
</gene>
<dbReference type="EMBL" id="VNJK01000001">
    <property type="protein sequence ID" value="TVX94398.1"/>
    <property type="molecule type" value="Genomic_DNA"/>
</dbReference>
<dbReference type="AlphaFoldDB" id="A0A559J3C9"/>
<proteinExistence type="predicted"/>
<evidence type="ECO:0000313" key="1">
    <source>
        <dbReference type="EMBL" id="TVX94398.1"/>
    </source>
</evidence>
<dbReference type="RefSeq" id="WP_144991503.1">
    <property type="nucleotide sequence ID" value="NZ_VNJK01000001.1"/>
</dbReference>
<sequence length="92" mass="11380">MLEVFVSSREDAEGRERRIDRRIKKLVKEQEWFELLYQEERYRSLFHSNSQVREKLLDRKYMRALEQSVHERQLFQRELDELALLVSQVPNQ</sequence>
<dbReference type="OrthoDB" id="2936646at2"/>
<dbReference type="Proteomes" id="UP000318102">
    <property type="component" value="Unassembled WGS sequence"/>
</dbReference>
<keyword evidence="2" id="KW-1185">Reference proteome</keyword>
<reference evidence="1 2" key="1">
    <citation type="submission" date="2019-07" db="EMBL/GenBank/DDBJ databases">
        <authorList>
            <person name="Kim J."/>
        </authorList>
    </citation>
    <scope>NUCLEOTIDE SEQUENCE [LARGE SCALE GENOMIC DNA]</scope>
    <source>
        <strain evidence="1 2">N4</strain>
    </source>
</reference>